<dbReference type="Proteomes" id="UP001501468">
    <property type="component" value="Unassembled WGS sequence"/>
</dbReference>
<dbReference type="InterPro" id="IPR016171">
    <property type="entry name" value="Vanillyl_alc_oxidase_C-sub2"/>
</dbReference>
<organism evidence="3 4">
    <name type="scientific">Terrabacter ginsenosidimutans</name>
    <dbReference type="NCBI Taxonomy" id="490575"/>
    <lineage>
        <taxon>Bacteria</taxon>
        <taxon>Bacillati</taxon>
        <taxon>Actinomycetota</taxon>
        <taxon>Actinomycetes</taxon>
        <taxon>Micrococcales</taxon>
        <taxon>Intrasporangiaceae</taxon>
        <taxon>Terrabacter</taxon>
    </lineage>
</organism>
<dbReference type="PROSITE" id="PS51387">
    <property type="entry name" value="FAD_PCMH"/>
    <property type="match status" value="1"/>
</dbReference>
<evidence type="ECO:0000256" key="1">
    <source>
        <dbReference type="ARBA" id="ARBA00023002"/>
    </source>
</evidence>
<sequence>MGGRAGGQTDRMAETNWAGNHTYRGRIERVRSVEHLQEVVAAAPRVRALGSRHSFTDLTDITDTDDGVLVSLVDLPTTVEVDAANRTARVTGHAAYGDVATRLQASGWALGNLASLPHISVAGAVATGTHGSGARNGSLATAVVSLDIVGPEGELRTVSRGDADFEGSVVALGAFGVVAAVTLEIEPTYDVRQDVYTGLSWEALADDIDTVTSSASSVSLFTRWADSGIEQVWLKSRIGETPAQLRGARVATSTLHMLEGGAVESVTQQGGVPGAWLDRLPHFRMEFTPSRGEELQSEYLLPRELALTAVERLRGLHDRLAPVLLVSELRAVAADRHWLSSSYGRDVVGVHFTWVRDPARVYAVLPAVEDALLPLGARPHWGKCFVAGVRELEPLYPRMADFRALRDRVDPDRVFGNAFLDRAIG</sequence>
<dbReference type="InterPro" id="IPR016166">
    <property type="entry name" value="FAD-bd_PCMH"/>
</dbReference>
<keyword evidence="1" id="KW-0560">Oxidoreductase</keyword>
<accession>A0ABP7CHW6</accession>
<name>A0ABP7CHW6_9MICO</name>
<dbReference type="Pfam" id="PF04030">
    <property type="entry name" value="ALO"/>
    <property type="match status" value="1"/>
</dbReference>
<dbReference type="Gene3D" id="3.30.43.10">
    <property type="entry name" value="Uridine Diphospho-n-acetylenolpyruvylglucosamine Reductase, domain 2"/>
    <property type="match status" value="1"/>
</dbReference>
<dbReference type="PANTHER" id="PTHR43762:SF1">
    <property type="entry name" value="D-ARABINONO-1,4-LACTONE OXIDASE"/>
    <property type="match status" value="1"/>
</dbReference>
<dbReference type="InterPro" id="IPR006094">
    <property type="entry name" value="Oxid_FAD_bind_N"/>
</dbReference>
<dbReference type="Gene3D" id="3.30.70.2530">
    <property type="match status" value="1"/>
</dbReference>
<proteinExistence type="predicted"/>
<evidence type="ECO:0000259" key="2">
    <source>
        <dbReference type="PROSITE" id="PS51387"/>
    </source>
</evidence>
<comment type="caution">
    <text evidence="3">The sequence shown here is derived from an EMBL/GenBank/DDBJ whole genome shotgun (WGS) entry which is preliminary data.</text>
</comment>
<dbReference type="EMBL" id="BAABDC010000001">
    <property type="protein sequence ID" value="GAA3689176.1"/>
    <property type="molecule type" value="Genomic_DNA"/>
</dbReference>
<dbReference type="Gene3D" id="3.30.465.10">
    <property type="match status" value="1"/>
</dbReference>
<reference evidence="4" key="1">
    <citation type="journal article" date="2019" name="Int. J. Syst. Evol. Microbiol.">
        <title>The Global Catalogue of Microorganisms (GCM) 10K type strain sequencing project: providing services to taxonomists for standard genome sequencing and annotation.</title>
        <authorList>
            <consortium name="The Broad Institute Genomics Platform"/>
            <consortium name="The Broad Institute Genome Sequencing Center for Infectious Disease"/>
            <person name="Wu L."/>
            <person name="Ma J."/>
        </authorList>
    </citation>
    <scope>NUCLEOTIDE SEQUENCE [LARGE SCALE GENOMIC DNA]</scope>
    <source>
        <strain evidence="4">JCM 17125</strain>
    </source>
</reference>
<dbReference type="PANTHER" id="PTHR43762">
    <property type="entry name" value="L-GULONOLACTONE OXIDASE"/>
    <property type="match status" value="1"/>
</dbReference>
<dbReference type="SUPFAM" id="SSF56176">
    <property type="entry name" value="FAD-binding/transporter-associated domain-like"/>
    <property type="match status" value="1"/>
</dbReference>
<feature type="domain" description="FAD-binding PCMH-type" evidence="2">
    <location>
        <begin position="20"/>
        <end position="188"/>
    </location>
</feature>
<dbReference type="PIRSF" id="PIRSF000136">
    <property type="entry name" value="LGO_GLO"/>
    <property type="match status" value="1"/>
</dbReference>
<dbReference type="InterPro" id="IPR016169">
    <property type="entry name" value="FAD-bd_PCMH_sub2"/>
</dbReference>
<dbReference type="Gene3D" id="1.10.45.10">
    <property type="entry name" value="Vanillyl-alcohol Oxidase, Chain A, domain 4"/>
    <property type="match status" value="1"/>
</dbReference>
<evidence type="ECO:0000313" key="4">
    <source>
        <dbReference type="Proteomes" id="UP001501468"/>
    </source>
</evidence>
<dbReference type="InterPro" id="IPR010031">
    <property type="entry name" value="FAD_lactone_oxidase-like"/>
</dbReference>
<gene>
    <name evidence="3" type="primary">aldO</name>
    <name evidence="3" type="ORF">GCM10022399_01090</name>
</gene>
<dbReference type="Pfam" id="PF01565">
    <property type="entry name" value="FAD_binding_4"/>
    <property type="match status" value="1"/>
</dbReference>
<dbReference type="InterPro" id="IPR016167">
    <property type="entry name" value="FAD-bd_PCMH_sub1"/>
</dbReference>
<protein>
    <submittedName>
        <fullName evidence="3">Alditol oxidase</fullName>
    </submittedName>
</protein>
<dbReference type="InterPro" id="IPR007173">
    <property type="entry name" value="ALO_C"/>
</dbReference>
<keyword evidence="4" id="KW-1185">Reference proteome</keyword>
<dbReference type="Gene3D" id="3.30.70.2520">
    <property type="match status" value="1"/>
</dbReference>
<dbReference type="InterPro" id="IPR036318">
    <property type="entry name" value="FAD-bd_PCMH-like_sf"/>
</dbReference>
<evidence type="ECO:0000313" key="3">
    <source>
        <dbReference type="EMBL" id="GAA3689176.1"/>
    </source>
</evidence>